<proteinExistence type="predicted"/>
<feature type="region of interest" description="Disordered" evidence="1">
    <location>
        <begin position="1"/>
        <end position="94"/>
    </location>
</feature>
<evidence type="ECO:0000313" key="4">
    <source>
        <dbReference type="Proteomes" id="UP000311382"/>
    </source>
</evidence>
<organism evidence="3 4">
    <name type="scientific">Rhodotorula diobovata</name>
    <dbReference type="NCBI Taxonomy" id="5288"/>
    <lineage>
        <taxon>Eukaryota</taxon>
        <taxon>Fungi</taxon>
        <taxon>Dikarya</taxon>
        <taxon>Basidiomycota</taxon>
        <taxon>Pucciniomycotina</taxon>
        <taxon>Microbotryomycetes</taxon>
        <taxon>Sporidiobolales</taxon>
        <taxon>Sporidiobolaceae</taxon>
        <taxon>Rhodotorula</taxon>
    </lineage>
</organism>
<feature type="domain" description="Macro" evidence="2">
    <location>
        <begin position="117"/>
        <end position="299"/>
    </location>
</feature>
<sequence>MAAKRSPSPANDMASDAPPAKEPKVEESGAQPQDDGVEAGPVPTTSDESRGGAPSTAGDNLDTQQEDKDGKESKDGDKDAGGESRDERSATTKVSDLDTVNDLFADGTLQPYRDAEDILYPHSTQLNDKVMLWRGDITKLEVDCIVNAANKALLGGGGVDGAIHAAAGPDLLKECRTLNGAETGETKLTGGHRLPAKHIAHTVGPVYSGARKRESEDKLRSCYRSTLKLCVDNGIKTVAFSGISTGVYGYPITAAAEVACDEVRKFLEGTDGDKVDKVIFCVFRQVDVNSYLDALPAYFPPAPRADKAAKEEEVEANEGDKAE</sequence>
<dbReference type="InterPro" id="IPR043472">
    <property type="entry name" value="Macro_dom-like"/>
</dbReference>
<accession>A0A5C5G250</accession>
<dbReference type="CDD" id="cd02908">
    <property type="entry name" value="Macro_OAADPr_deacetylase"/>
    <property type="match status" value="1"/>
</dbReference>
<dbReference type="Proteomes" id="UP000311382">
    <property type="component" value="Unassembled WGS sequence"/>
</dbReference>
<dbReference type="STRING" id="5288.A0A5C5G250"/>
<dbReference type="EMBL" id="SOZI01000024">
    <property type="protein sequence ID" value="TNY22472.1"/>
    <property type="molecule type" value="Genomic_DNA"/>
</dbReference>
<dbReference type="SMART" id="SM00506">
    <property type="entry name" value="A1pp"/>
    <property type="match status" value="1"/>
</dbReference>
<dbReference type="AlphaFoldDB" id="A0A5C5G250"/>
<dbReference type="PANTHER" id="PTHR11106:SF27">
    <property type="entry name" value="MACRO DOMAIN-CONTAINING PROTEIN"/>
    <property type="match status" value="1"/>
</dbReference>
<dbReference type="Pfam" id="PF01661">
    <property type="entry name" value="Macro"/>
    <property type="match status" value="1"/>
</dbReference>
<name>A0A5C5G250_9BASI</name>
<gene>
    <name evidence="3" type="ORF">DMC30DRAFT_138566</name>
</gene>
<dbReference type="InterPro" id="IPR002589">
    <property type="entry name" value="Macro_dom"/>
</dbReference>
<evidence type="ECO:0000259" key="2">
    <source>
        <dbReference type="PROSITE" id="PS51154"/>
    </source>
</evidence>
<evidence type="ECO:0000313" key="3">
    <source>
        <dbReference type="EMBL" id="TNY22472.1"/>
    </source>
</evidence>
<protein>
    <submittedName>
        <fullName evidence="3">MACRO domain-containing protein 1</fullName>
    </submittedName>
</protein>
<dbReference type="OrthoDB" id="6077599at2759"/>
<keyword evidence="4" id="KW-1185">Reference proteome</keyword>
<dbReference type="Gene3D" id="3.40.220.10">
    <property type="entry name" value="Leucine Aminopeptidase, subunit E, domain 1"/>
    <property type="match status" value="1"/>
</dbReference>
<feature type="compositionally biased region" description="Basic and acidic residues" evidence="1">
    <location>
        <begin position="65"/>
        <end position="90"/>
    </location>
</feature>
<dbReference type="PROSITE" id="PS51154">
    <property type="entry name" value="MACRO"/>
    <property type="match status" value="1"/>
</dbReference>
<dbReference type="SUPFAM" id="SSF52949">
    <property type="entry name" value="Macro domain-like"/>
    <property type="match status" value="1"/>
</dbReference>
<evidence type="ECO:0000256" key="1">
    <source>
        <dbReference type="SAM" id="MobiDB-lite"/>
    </source>
</evidence>
<comment type="caution">
    <text evidence="3">The sequence shown here is derived from an EMBL/GenBank/DDBJ whole genome shotgun (WGS) entry which is preliminary data.</text>
</comment>
<reference evidence="3 4" key="1">
    <citation type="submission" date="2019-03" db="EMBL/GenBank/DDBJ databases">
        <title>Rhodosporidium diobovatum UCD-FST 08-225 genome sequencing, assembly, and annotation.</title>
        <authorList>
            <person name="Fakankun I.U."/>
            <person name="Fristensky B."/>
            <person name="Levin D.B."/>
        </authorList>
    </citation>
    <scope>NUCLEOTIDE SEQUENCE [LARGE SCALE GENOMIC DNA]</scope>
    <source>
        <strain evidence="3 4">UCD-FST 08-225</strain>
    </source>
</reference>
<dbReference type="PANTHER" id="PTHR11106">
    <property type="entry name" value="GANGLIOSIDE INDUCED DIFFERENTIATION ASSOCIATED PROTEIN 2-RELATED"/>
    <property type="match status" value="1"/>
</dbReference>